<dbReference type="RefSeq" id="WP_193911894.1">
    <property type="nucleotide sequence ID" value="NZ_JADEXG010000090.1"/>
</dbReference>
<evidence type="ECO:0000313" key="3">
    <source>
        <dbReference type="Proteomes" id="UP000636505"/>
    </source>
</evidence>
<name>A0A8J7DSF7_9CYAN</name>
<feature type="region of interest" description="Disordered" evidence="1">
    <location>
        <begin position="44"/>
        <end position="67"/>
    </location>
</feature>
<keyword evidence="3" id="KW-1185">Reference proteome</keyword>
<comment type="caution">
    <text evidence="2">The sequence shown here is derived from an EMBL/GenBank/DDBJ whole genome shotgun (WGS) entry which is preliminary data.</text>
</comment>
<reference evidence="2" key="1">
    <citation type="submission" date="2020-10" db="EMBL/GenBank/DDBJ databases">
        <authorList>
            <person name="Castelo-Branco R."/>
            <person name="Eusebio N."/>
            <person name="Adriana R."/>
            <person name="Vieira A."/>
            <person name="Brugerolle De Fraissinette N."/>
            <person name="Rezende De Castro R."/>
            <person name="Schneider M.P."/>
            <person name="Vasconcelos V."/>
            <person name="Leao P.N."/>
        </authorList>
    </citation>
    <scope>NUCLEOTIDE SEQUENCE</scope>
    <source>
        <strain evidence="2">LEGE 07310</strain>
    </source>
</reference>
<accession>A0A8J7DSF7</accession>
<dbReference type="Proteomes" id="UP000636505">
    <property type="component" value="Unassembled WGS sequence"/>
</dbReference>
<evidence type="ECO:0000313" key="2">
    <source>
        <dbReference type="EMBL" id="MBE9080194.1"/>
    </source>
</evidence>
<evidence type="ECO:0000256" key="1">
    <source>
        <dbReference type="SAM" id="MobiDB-lite"/>
    </source>
</evidence>
<dbReference type="AlphaFoldDB" id="A0A8J7DSF7"/>
<sequence>MRSRLQKRLGYPRNRAAFFGYHYGSALGWPDAEDSAFGDPATMRIKPDSEPVKEFQAASEFSTSRWP</sequence>
<gene>
    <name evidence="2" type="ORF">IQ241_23385</name>
</gene>
<dbReference type="EMBL" id="JADEXG010000090">
    <property type="protein sequence ID" value="MBE9080194.1"/>
    <property type="molecule type" value="Genomic_DNA"/>
</dbReference>
<organism evidence="2 3">
    <name type="scientific">Vasconcelosia minhoensis LEGE 07310</name>
    <dbReference type="NCBI Taxonomy" id="915328"/>
    <lineage>
        <taxon>Bacteria</taxon>
        <taxon>Bacillati</taxon>
        <taxon>Cyanobacteriota</taxon>
        <taxon>Cyanophyceae</taxon>
        <taxon>Nodosilineales</taxon>
        <taxon>Cymatolegaceae</taxon>
        <taxon>Vasconcelosia</taxon>
        <taxon>Vasconcelosia minhoensis</taxon>
    </lineage>
</organism>
<protein>
    <submittedName>
        <fullName evidence="2">Uncharacterized protein</fullName>
    </submittedName>
</protein>
<proteinExistence type="predicted"/>